<protein>
    <submittedName>
        <fullName evidence="2">Uncharacterized protein</fullName>
    </submittedName>
</protein>
<keyword evidence="1" id="KW-0812">Transmembrane</keyword>
<feature type="transmembrane region" description="Helical" evidence="1">
    <location>
        <begin position="38"/>
        <end position="59"/>
    </location>
</feature>
<evidence type="ECO:0000313" key="2">
    <source>
        <dbReference type="EMBL" id="CBI30113.3"/>
    </source>
</evidence>
<organism evidence="2 3">
    <name type="scientific">Vitis vinifera</name>
    <name type="common">Grape</name>
    <dbReference type="NCBI Taxonomy" id="29760"/>
    <lineage>
        <taxon>Eukaryota</taxon>
        <taxon>Viridiplantae</taxon>
        <taxon>Streptophyta</taxon>
        <taxon>Embryophyta</taxon>
        <taxon>Tracheophyta</taxon>
        <taxon>Spermatophyta</taxon>
        <taxon>Magnoliopsida</taxon>
        <taxon>eudicotyledons</taxon>
        <taxon>Gunneridae</taxon>
        <taxon>Pentapetalae</taxon>
        <taxon>rosids</taxon>
        <taxon>Vitales</taxon>
        <taxon>Vitaceae</taxon>
        <taxon>Viteae</taxon>
        <taxon>Vitis</taxon>
    </lineage>
</organism>
<feature type="transmembrane region" description="Helical" evidence="1">
    <location>
        <begin position="6"/>
        <end position="26"/>
    </location>
</feature>
<reference evidence="3" key="1">
    <citation type="journal article" date="2007" name="Nature">
        <title>The grapevine genome sequence suggests ancestral hexaploidization in major angiosperm phyla.</title>
        <authorList>
            <consortium name="The French-Italian Public Consortium for Grapevine Genome Characterization."/>
            <person name="Jaillon O."/>
            <person name="Aury J.-M."/>
            <person name="Noel B."/>
            <person name="Policriti A."/>
            <person name="Clepet C."/>
            <person name="Casagrande A."/>
            <person name="Choisne N."/>
            <person name="Aubourg S."/>
            <person name="Vitulo N."/>
            <person name="Jubin C."/>
            <person name="Vezzi A."/>
            <person name="Legeai F."/>
            <person name="Hugueney P."/>
            <person name="Dasilva C."/>
            <person name="Horner D."/>
            <person name="Mica E."/>
            <person name="Jublot D."/>
            <person name="Poulain J."/>
            <person name="Bruyere C."/>
            <person name="Billault A."/>
            <person name="Segurens B."/>
            <person name="Gouyvenoux M."/>
            <person name="Ugarte E."/>
            <person name="Cattonaro F."/>
            <person name="Anthouard V."/>
            <person name="Vico V."/>
            <person name="Del Fabbro C."/>
            <person name="Alaux M."/>
            <person name="Di Gaspero G."/>
            <person name="Dumas V."/>
            <person name="Felice N."/>
            <person name="Paillard S."/>
            <person name="Juman I."/>
            <person name="Moroldo M."/>
            <person name="Scalabrin S."/>
            <person name="Canaguier A."/>
            <person name="Le Clainche I."/>
            <person name="Malacrida G."/>
            <person name="Durand E."/>
            <person name="Pesole G."/>
            <person name="Laucou V."/>
            <person name="Chatelet P."/>
            <person name="Merdinoglu D."/>
            <person name="Delledonne M."/>
            <person name="Pezzotti M."/>
            <person name="Lecharny A."/>
            <person name="Scarpelli C."/>
            <person name="Artiguenave F."/>
            <person name="Pe M.E."/>
            <person name="Valle G."/>
            <person name="Morgante M."/>
            <person name="Caboche M."/>
            <person name="Adam-Blondon A.-F."/>
            <person name="Weissenbach J."/>
            <person name="Quetier F."/>
            <person name="Wincker P."/>
        </authorList>
    </citation>
    <scope>NUCLEOTIDE SEQUENCE [LARGE SCALE GENOMIC DNA]</scope>
    <source>
        <strain evidence="3">cv. Pinot noir / PN40024</strain>
    </source>
</reference>
<dbReference type="Proteomes" id="UP000009183">
    <property type="component" value="Chromosome 8"/>
</dbReference>
<keyword evidence="1" id="KW-0472">Membrane</keyword>
<dbReference type="HOGENOM" id="CLU_2487995_0_0_1"/>
<dbReference type="PaxDb" id="29760-VIT_08s0007g05310.t01"/>
<accession>D7TIN7</accession>
<keyword evidence="1" id="KW-1133">Transmembrane helix</keyword>
<dbReference type="EMBL" id="FN595991">
    <property type="protein sequence ID" value="CBI30113.3"/>
    <property type="molecule type" value="Genomic_DNA"/>
</dbReference>
<proteinExistence type="predicted"/>
<dbReference type="AlphaFoldDB" id="D7TIN7"/>
<sequence>MILTIYTNYLIYLSVYLINIFKEKILKVYFSLGIENNLLLFWLELLWVQLAVSIQLMSWDSSNYHFEDLGNLYPGIQRASKLYEDWR</sequence>
<keyword evidence="3" id="KW-1185">Reference proteome</keyword>
<evidence type="ECO:0000256" key="1">
    <source>
        <dbReference type="SAM" id="Phobius"/>
    </source>
</evidence>
<evidence type="ECO:0000313" key="3">
    <source>
        <dbReference type="Proteomes" id="UP000009183"/>
    </source>
</evidence>
<gene>
    <name evidence="2" type="ordered locus">VIT_08s0007g05310</name>
</gene>
<name>D7TIN7_VITVI</name>
<dbReference type="InParanoid" id="D7TIN7"/>